<organism evidence="2 3">
    <name type="scientific">Helianthus annuus</name>
    <name type="common">Common sunflower</name>
    <dbReference type="NCBI Taxonomy" id="4232"/>
    <lineage>
        <taxon>Eukaryota</taxon>
        <taxon>Viridiplantae</taxon>
        <taxon>Streptophyta</taxon>
        <taxon>Embryophyta</taxon>
        <taxon>Tracheophyta</taxon>
        <taxon>Spermatophyta</taxon>
        <taxon>Magnoliopsida</taxon>
        <taxon>eudicotyledons</taxon>
        <taxon>Gunneridae</taxon>
        <taxon>Pentapetalae</taxon>
        <taxon>asterids</taxon>
        <taxon>campanulids</taxon>
        <taxon>Asterales</taxon>
        <taxon>Asteraceae</taxon>
        <taxon>Asteroideae</taxon>
        <taxon>Heliantheae alliance</taxon>
        <taxon>Heliantheae</taxon>
        <taxon>Helianthus</taxon>
    </lineage>
</organism>
<keyword evidence="3" id="KW-1185">Reference proteome</keyword>
<feature type="domain" description="Tr-type G" evidence="1">
    <location>
        <begin position="17"/>
        <end position="71"/>
    </location>
</feature>
<dbReference type="GO" id="GO:0005525">
    <property type="term" value="F:GTP binding"/>
    <property type="evidence" value="ECO:0007669"/>
    <property type="project" value="InterPro"/>
</dbReference>
<dbReference type="SUPFAM" id="SSF52540">
    <property type="entry name" value="P-loop containing nucleoside triphosphate hydrolases"/>
    <property type="match status" value="1"/>
</dbReference>
<dbReference type="STRING" id="4232.A0A251T5Y6"/>
<name>A0A251T5Y6_HELAN</name>
<dbReference type="InParanoid" id="A0A251T5Y6"/>
<dbReference type="PRINTS" id="PR00315">
    <property type="entry name" value="ELONGATNFCT"/>
</dbReference>
<protein>
    <submittedName>
        <fullName evidence="2">Putative transcription factor, GTP-binding domain-containing protein</fullName>
    </submittedName>
</protein>
<reference evidence="3" key="1">
    <citation type="journal article" date="2017" name="Nature">
        <title>The sunflower genome provides insights into oil metabolism, flowering and Asterid evolution.</title>
        <authorList>
            <person name="Badouin H."/>
            <person name="Gouzy J."/>
            <person name="Grassa C.J."/>
            <person name="Murat F."/>
            <person name="Staton S.E."/>
            <person name="Cottret L."/>
            <person name="Lelandais-Briere C."/>
            <person name="Owens G.L."/>
            <person name="Carrere S."/>
            <person name="Mayjonade B."/>
            <person name="Legrand L."/>
            <person name="Gill N."/>
            <person name="Kane N.C."/>
            <person name="Bowers J.E."/>
            <person name="Hubner S."/>
            <person name="Bellec A."/>
            <person name="Berard A."/>
            <person name="Berges H."/>
            <person name="Blanchet N."/>
            <person name="Boniface M.C."/>
            <person name="Brunel D."/>
            <person name="Catrice O."/>
            <person name="Chaidir N."/>
            <person name="Claudel C."/>
            <person name="Donnadieu C."/>
            <person name="Faraut T."/>
            <person name="Fievet G."/>
            <person name="Helmstetter N."/>
            <person name="King M."/>
            <person name="Knapp S.J."/>
            <person name="Lai Z."/>
            <person name="Le Paslier M.C."/>
            <person name="Lippi Y."/>
            <person name="Lorenzon L."/>
            <person name="Mandel J.R."/>
            <person name="Marage G."/>
            <person name="Marchand G."/>
            <person name="Marquand E."/>
            <person name="Bret-Mestries E."/>
            <person name="Morien E."/>
            <person name="Nambeesan S."/>
            <person name="Nguyen T."/>
            <person name="Pegot-Espagnet P."/>
            <person name="Pouilly N."/>
            <person name="Raftis F."/>
            <person name="Sallet E."/>
            <person name="Schiex T."/>
            <person name="Thomas J."/>
            <person name="Vandecasteele C."/>
            <person name="Vares D."/>
            <person name="Vear F."/>
            <person name="Vautrin S."/>
            <person name="Crespi M."/>
            <person name="Mangin B."/>
            <person name="Burke J.M."/>
            <person name="Salse J."/>
            <person name="Munos S."/>
            <person name="Vincourt P."/>
            <person name="Rieseberg L.H."/>
            <person name="Langlade N.B."/>
        </authorList>
    </citation>
    <scope>NUCLEOTIDE SEQUENCE [LARGE SCALE GENOMIC DNA]</scope>
    <source>
        <strain evidence="3">cv. SF193</strain>
    </source>
</reference>
<accession>A0A251T5Y6</accession>
<evidence type="ECO:0000313" key="3">
    <source>
        <dbReference type="Proteomes" id="UP000215914"/>
    </source>
</evidence>
<dbReference type="InterPro" id="IPR027417">
    <property type="entry name" value="P-loop_NTPase"/>
</dbReference>
<dbReference type="InterPro" id="IPR000795">
    <property type="entry name" value="T_Tr_GTP-bd_dom"/>
</dbReference>
<dbReference type="Gene3D" id="3.40.50.300">
    <property type="entry name" value="P-loop containing nucleotide triphosphate hydrolases"/>
    <property type="match status" value="1"/>
</dbReference>
<gene>
    <name evidence="2" type="ORF">HannXRQ_Chr11g0320681</name>
</gene>
<dbReference type="PANTHER" id="PTHR43721">
    <property type="entry name" value="ELONGATION FACTOR TU-RELATED"/>
    <property type="match status" value="1"/>
</dbReference>
<dbReference type="GO" id="GO:0003924">
    <property type="term" value="F:GTPase activity"/>
    <property type="evidence" value="ECO:0007669"/>
    <property type="project" value="InterPro"/>
</dbReference>
<evidence type="ECO:0000313" key="2">
    <source>
        <dbReference type="EMBL" id="OTG06560.1"/>
    </source>
</evidence>
<evidence type="ECO:0000259" key="1">
    <source>
        <dbReference type="Pfam" id="PF00009"/>
    </source>
</evidence>
<dbReference type="AlphaFoldDB" id="A0A251T5Y6"/>
<dbReference type="Pfam" id="PF00009">
    <property type="entry name" value="GTP_EFTU"/>
    <property type="match status" value="1"/>
</dbReference>
<dbReference type="InterPro" id="IPR050055">
    <property type="entry name" value="EF-Tu_GTPase"/>
</dbReference>
<proteinExistence type="predicted"/>
<sequence>MTNLVTWKRYVSRMKLKPHVNVGTIGHVDHGKTTLTAAITKVLADEGKAKAIAFEIDKSLEEKKRGITIATVLYCDIHWYFRYRTPVTTDFFRISSLIHPPHQLTTIITTITIVRHLQNPNLAQHHL</sequence>
<dbReference type="PANTHER" id="PTHR43721:SF22">
    <property type="entry name" value="ELONGATION FACTOR TU, MITOCHONDRIAL"/>
    <property type="match status" value="1"/>
</dbReference>
<dbReference type="EMBL" id="CM007900">
    <property type="protein sequence ID" value="OTG06560.1"/>
    <property type="molecule type" value="Genomic_DNA"/>
</dbReference>
<dbReference type="Proteomes" id="UP000215914">
    <property type="component" value="Chromosome 11"/>
</dbReference>